<dbReference type="OrthoDB" id="6113703at2759"/>
<dbReference type="PROSITE" id="PS50966">
    <property type="entry name" value="ZF_SWIM"/>
    <property type="match status" value="1"/>
</dbReference>
<evidence type="ECO:0000256" key="1">
    <source>
        <dbReference type="PROSITE-ProRule" id="PRU00325"/>
    </source>
</evidence>
<sequence length="350" mass="41094">MDDVLDTVLDATESVVNEYVIWIKNLEYAELSYVWHDCRSISHSNTKKTIGLSDSIAIVTDLCTLSLSKNIREFVQKRVFEVLNTFSIQKLLKFRAVELKDQIKRDTKGYLQDVQTLWDTFIICDDIYQICTHIDFLKHENEVRPNIFMVDVAEEEIKAVGESFPDKIIWKDLWRLLRTEEWSNSKTQQQIDIWLVRSMTNNDIKYSVRKRDNSDETNLDITSYICSCLDFRKYQLACKHIFSVLAQLRIYDDNKKNEHVNIETYDRNVEITKLQKDLSAIIVEWRKKNAQDICSLQESFRQTAQAERARIARAEILPQVNEMKTSQIASNIKSKSIIFIDMYTCLKSSI</sequence>
<comment type="caution">
    <text evidence="3">The sequence shown here is derived from an EMBL/GenBank/DDBJ whole genome shotgun (WGS) entry which is preliminary data.</text>
</comment>
<organism evidence="3 4">
    <name type="scientific">Gigaspora rosea</name>
    <dbReference type="NCBI Taxonomy" id="44941"/>
    <lineage>
        <taxon>Eukaryota</taxon>
        <taxon>Fungi</taxon>
        <taxon>Fungi incertae sedis</taxon>
        <taxon>Mucoromycota</taxon>
        <taxon>Glomeromycotina</taxon>
        <taxon>Glomeromycetes</taxon>
        <taxon>Diversisporales</taxon>
        <taxon>Gigasporaceae</taxon>
        <taxon>Gigaspora</taxon>
    </lineage>
</organism>
<dbReference type="EMBL" id="QKWP01000442">
    <property type="protein sequence ID" value="RIB19972.1"/>
    <property type="molecule type" value="Genomic_DNA"/>
</dbReference>
<accession>A0A397VD91</accession>
<feature type="domain" description="SWIM-type" evidence="2">
    <location>
        <begin position="206"/>
        <end position="249"/>
    </location>
</feature>
<dbReference type="InterPro" id="IPR007527">
    <property type="entry name" value="Znf_SWIM"/>
</dbReference>
<proteinExistence type="predicted"/>
<dbReference type="AlphaFoldDB" id="A0A397VD91"/>
<gene>
    <name evidence="3" type="ORF">C2G38_2180431</name>
</gene>
<evidence type="ECO:0000313" key="3">
    <source>
        <dbReference type="EMBL" id="RIB19972.1"/>
    </source>
</evidence>
<dbReference type="Proteomes" id="UP000266673">
    <property type="component" value="Unassembled WGS sequence"/>
</dbReference>
<keyword evidence="1" id="KW-0862">Zinc</keyword>
<evidence type="ECO:0000259" key="2">
    <source>
        <dbReference type="PROSITE" id="PS50966"/>
    </source>
</evidence>
<reference evidence="3 4" key="1">
    <citation type="submission" date="2018-06" db="EMBL/GenBank/DDBJ databases">
        <title>Comparative genomics reveals the genomic features of Rhizophagus irregularis, R. cerebriforme, R. diaphanum and Gigaspora rosea, and their symbiotic lifestyle signature.</title>
        <authorList>
            <person name="Morin E."/>
            <person name="San Clemente H."/>
            <person name="Chen E.C.H."/>
            <person name="De La Providencia I."/>
            <person name="Hainaut M."/>
            <person name="Kuo A."/>
            <person name="Kohler A."/>
            <person name="Murat C."/>
            <person name="Tang N."/>
            <person name="Roy S."/>
            <person name="Loubradou J."/>
            <person name="Henrissat B."/>
            <person name="Grigoriev I.V."/>
            <person name="Corradi N."/>
            <person name="Roux C."/>
            <person name="Martin F.M."/>
        </authorList>
    </citation>
    <scope>NUCLEOTIDE SEQUENCE [LARGE SCALE GENOMIC DNA]</scope>
    <source>
        <strain evidence="3 4">DAOM 194757</strain>
    </source>
</reference>
<keyword evidence="4" id="KW-1185">Reference proteome</keyword>
<keyword evidence="1" id="KW-0479">Metal-binding</keyword>
<dbReference type="GO" id="GO:0008270">
    <property type="term" value="F:zinc ion binding"/>
    <property type="evidence" value="ECO:0007669"/>
    <property type="project" value="UniProtKB-KW"/>
</dbReference>
<name>A0A397VD91_9GLOM</name>
<protein>
    <recommendedName>
        <fullName evidence="2">SWIM-type domain-containing protein</fullName>
    </recommendedName>
</protein>
<evidence type="ECO:0000313" key="4">
    <source>
        <dbReference type="Proteomes" id="UP000266673"/>
    </source>
</evidence>
<keyword evidence="1" id="KW-0863">Zinc-finger</keyword>